<feature type="transmembrane region" description="Helical" evidence="2">
    <location>
        <begin position="132"/>
        <end position="152"/>
    </location>
</feature>
<evidence type="ECO:0000313" key="4">
    <source>
        <dbReference type="Proteomes" id="UP001530377"/>
    </source>
</evidence>
<feature type="transmembrane region" description="Helical" evidence="2">
    <location>
        <begin position="104"/>
        <end position="125"/>
    </location>
</feature>
<dbReference type="InterPro" id="IPR011701">
    <property type="entry name" value="MFS"/>
</dbReference>
<dbReference type="PANTHER" id="PTHR23547">
    <property type="entry name" value="MAJOR FACILITATOR SUPERFAMILY DOMAIN, GENERAL SUBSTRATE TRANSPORTER"/>
    <property type="match status" value="1"/>
</dbReference>
<feature type="transmembrane region" description="Helical" evidence="2">
    <location>
        <begin position="426"/>
        <end position="453"/>
    </location>
</feature>
<feature type="transmembrane region" description="Helical" evidence="2">
    <location>
        <begin position="230"/>
        <end position="254"/>
    </location>
</feature>
<feature type="region of interest" description="Disordered" evidence="1">
    <location>
        <begin position="560"/>
        <end position="580"/>
    </location>
</feature>
<dbReference type="EMBL" id="JALLPB020000039">
    <property type="protein sequence ID" value="KAL3823353.1"/>
    <property type="molecule type" value="Genomic_DNA"/>
</dbReference>
<dbReference type="Proteomes" id="UP001530377">
    <property type="component" value="Unassembled WGS sequence"/>
</dbReference>
<comment type="caution">
    <text evidence="3">The sequence shown here is derived from an EMBL/GenBank/DDBJ whole genome shotgun (WGS) entry which is preliminary data.</text>
</comment>
<keyword evidence="2" id="KW-0812">Transmembrane</keyword>
<dbReference type="SUPFAM" id="SSF103473">
    <property type="entry name" value="MFS general substrate transporter"/>
    <property type="match status" value="1"/>
</dbReference>
<gene>
    <name evidence="3" type="ORF">ACHAXA_008848</name>
</gene>
<keyword evidence="4" id="KW-1185">Reference proteome</keyword>
<dbReference type="PANTHER" id="PTHR23547:SF1">
    <property type="entry name" value="MAJOR FACILITATOR SUPERFAMILY MFS_1"/>
    <property type="match status" value="1"/>
</dbReference>
<feature type="transmembrane region" description="Helical" evidence="2">
    <location>
        <begin position="72"/>
        <end position="98"/>
    </location>
</feature>
<keyword evidence="2" id="KW-0472">Membrane</keyword>
<keyword evidence="2" id="KW-1133">Transmembrane helix</keyword>
<dbReference type="Gene3D" id="1.20.1250.20">
    <property type="entry name" value="MFS general substrate transporter like domains"/>
    <property type="match status" value="1"/>
</dbReference>
<reference evidence="3 4" key="1">
    <citation type="submission" date="2024-10" db="EMBL/GenBank/DDBJ databases">
        <title>Updated reference genomes for cyclostephanoid diatoms.</title>
        <authorList>
            <person name="Roberts W.R."/>
            <person name="Alverson A.J."/>
        </authorList>
    </citation>
    <scope>NUCLEOTIDE SEQUENCE [LARGE SCALE GENOMIC DNA]</scope>
    <source>
        <strain evidence="3 4">AJA228-03</strain>
    </source>
</reference>
<feature type="transmembrane region" description="Helical" evidence="2">
    <location>
        <begin position="395"/>
        <end position="414"/>
    </location>
</feature>
<dbReference type="InterPro" id="IPR036259">
    <property type="entry name" value="MFS_trans_sf"/>
</dbReference>
<evidence type="ECO:0000256" key="1">
    <source>
        <dbReference type="SAM" id="MobiDB-lite"/>
    </source>
</evidence>
<feature type="transmembrane region" description="Helical" evidence="2">
    <location>
        <begin position="509"/>
        <end position="531"/>
    </location>
</feature>
<name>A0ABD3SG46_9STRA</name>
<dbReference type="AlphaFoldDB" id="A0ABD3SG46"/>
<evidence type="ECO:0000313" key="3">
    <source>
        <dbReference type="EMBL" id="KAL3823353.1"/>
    </source>
</evidence>
<organism evidence="3 4">
    <name type="scientific">Cyclostephanos tholiformis</name>
    <dbReference type="NCBI Taxonomy" id="382380"/>
    <lineage>
        <taxon>Eukaryota</taxon>
        <taxon>Sar</taxon>
        <taxon>Stramenopiles</taxon>
        <taxon>Ochrophyta</taxon>
        <taxon>Bacillariophyta</taxon>
        <taxon>Coscinodiscophyceae</taxon>
        <taxon>Thalassiosirophycidae</taxon>
        <taxon>Stephanodiscales</taxon>
        <taxon>Stephanodiscaceae</taxon>
        <taxon>Cyclostephanos</taxon>
    </lineage>
</organism>
<feature type="transmembrane region" description="Helical" evidence="2">
    <location>
        <begin position="465"/>
        <end position="489"/>
    </location>
</feature>
<dbReference type="Pfam" id="PF07690">
    <property type="entry name" value="MFS_1"/>
    <property type="match status" value="1"/>
</dbReference>
<proteinExistence type="predicted"/>
<protein>
    <submittedName>
        <fullName evidence="3">Uncharacterized protein</fullName>
    </submittedName>
</protein>
<evidence type="ECO:0000256" key="2">
    <source>
        <dbReference type="SAM" id="Phobius"/>
    </source>
</evidence>
<accession>A0ABD3SG46</accession>
<dbReference type="InterPro" id="IPR047769">
    <property type="entry name" value="MFS_ArsJ"/>
</dbReference>
<sequence>MVPAEENRDDIVAGDAPLDYIGDVHDAEHPVEVENGTPGAEKVGAHTDEETNAIKRDEIKGWGFSDPRLRPFVVISITYLLFTVTDGAVRMIVLLHAYNKSFSALEVAIMFTLYELAGVFTNLAAGMMGDRWGIRLTLIIGLCLQIFSYGLLFGWSDEWSKRTAIIYVTIAQMFAGIAKDLTKLGGKTVTKLVTPEGKDTRLFKLVSLLTGWKNSLKGVGYFLGSALLEVSYNLALGFMIGLIVIALPFAIFGLSKNLGTAKKKSASLKEIFVFDNYNLNVLSLARLFLFASRDFWFEVPLPFYLRSPNCDALGPDFPCAEDLDSCTRGAVCDPTVDFCSNINPGGGCGGLGVNRAVVGAFLGGYIILYGQVQSWTPQLVTGPLRQTPPNKMTEVLWGIINCYPTLFATIIIYSSEAFINYHVNSMLAWTVIIVVSFAVIFAINSSIHSYLVVKYAAADKVAVSVGFYYMSNALGRLLGTLGSGFLYTYAGGPTESVQGYNPGTDARLGFASCFLAGTISSALAAIITVWIKDEDSGLKCGSWTIIEPLEIEQLEEYQDSNQERSKLHQGTINPVQDGVR</sequence>